<feature type="compositionally biased region" description="Basic and acidic residues" evidence="1">
    <location>
        <begin position="180"/>
        <end position="189"/>
    </location>
</feature>
<organism evidence="3 4">
    <name type="scientific">Liparis tanakae</name>
    <name type="common">Tanaka's snailfish</name>
    <dbReference type="NCBI Taxonomy" id="230148"/>
    <lineage>
        <taxon>Eukaryota</taxon>
        <taxon>Metazoa</taxon>
        <taxon>Chordata</taxon>
        <taxon>Craniata</taxon>
        <taxon>Vertebrata</taxon>
        <taxon>Euteleostomi</taxon>
        <taxon>Actinopterygii</taxon>
        <taxon>Neopterygii</taxon>
        <taxon>Teleostei</taxon>
        <taxon>Neoteleostei</taxon>
        <taxon>Acanthomorphata</taxon>
        <taxon>Eupercaria</taxon>
        <taxon>Perciformes</taxon>
        <taxon>Cottioidei</taxon>
        <taxon>Cottales</taxon>
        <taxon>Liparidae</taxon>
        <taxon>Liparis</taxon>
    </lineage>
</organism>
<evidence type="ECO:0000313" key="4">
    <source>
        <dbReference type="Proteomes" id="UP000314294"/>
    </source>
</evidence>
<gene>
    <name evidence="3" type="ORF">EYF80_010155</name>
</gene>
<feature type="transmembrane region" description="Helical" evidence="2">
    <location>
        <begin position="348"/>
        <end position="369"/>
    </location>
</feature>
<keyword evidence="2" id="KW-0812">Transmembrane</keyword>
<name>A0A4Z2IQW9_9TELE</name>
<feature type="region of interest" description="Disordered" evidence="1">
    <location>
        <begin position="166"/>
        <end position="195"/>
    </location>
</feature>
<feature type="region of interest" description="Disordered" evidence="1">
    <location>
        <begin position="380"/>
        <end position="400"/>
    </location>
</feature>
<keyword evidence="4" id="KW-1185">Reference proteome</keyword>
<evidence type="ECO:0000256" key="2">
    <source>
        <dbReference type="SAM" id="Phobius"/>
    </source>
</evidence>
<keyword evidence="2" id="KW-1133">Transmembrane helix</keyword>
<dbReference type="EMBL" id="SRLO01000063">
    <property type="protein sequence ID" value="TNN79573.1"/>
    <property type="molecule type" value="Genomic_DNA"/>
</dbReference>
<accession>A0A4Z2IQW9</accession>
<comment type="caution">
    <text evidence="3">The sequence shown here is derived from an EMBL/GenBank/DDBJ whole genome shotgun (WGS) entry which is preliminary data.</text>
</comment>
<feature type="transmembrane region" description="Helical" evidence="2">
    <location>
        <begin position="263"/>
        <end position="283"/>
    </location>
</feature>
<protein>
    <recommendedName>
        <fullName evidence="5">Transmembrane protein</fullName>
    </recommendedName>
</protein>
<evidence type="ECO:0008006" key="5">
    <source>
        <dbReference type="Google" id="ProtNLM"/>
    </source>
</evidence>
<evidence type="ECO:0000313" key="3">
    <source>
        <dbReference type="EMBL" id="TNN79573.1"/>
    </source>
</evidence>
<keyword evidence="2" id="KW-0472">Membrane</keyword>
<reference evidence="3 4" key="1">
    <citation type="submission" date="2019-03" db="EMBL/GenBank/DDBJ databases">
        <title>First draft genome of Liparis tanakae, snailfish: a comprehensive survey of snailfish specific genes.</title>
        <authorList>
            <person name="Kim W."/>
            <person name="Song I."/>
            <person name="Jeong J.-H."/>
            <person name="Kim D."/>
            <person name="Kim S."/>
            <person name="Ryu S."/>
            <person name="Song J.Y."/>
            <person name="Lee S.K."/>
        </authorList>
    </citation>
    <scope>NUCLEOTIDE SEQUENCE [LARGE SCALE GENOMIC DNA]</scope>
    <source>
        <tissue evidence="3">Muscle</tissue>
    </source>
</reference>
<dbReference type="Proteomes" id="UP000314294">
    <property type="component" value="Unassembled WGS sequence"/>
</dbReference>
<dbReference type="AlphaFoldDB" id="A0A4Z2IQW9"/>
<proteinExistence type="predicted"/>
<sequence>MKLSGLLVVRAGDCVLADSFREDGVLSRGFFPLAGDLRLASEDEDLDLPTFIRERPSEPAGFKDAFAAGFGASAAAVCEDAAASPVFPGSPPPPSPSRPLCLLVFLPSRALFPRSADRRRSRCRRALLKKDSPFSSGLAAPPRCRLDTLGERRLATEELLLELLTERLSGRTPPPPPSAGEERATELPRRPPTSGLACAESRLQLLSTRRRRPPAELFSGTPAALCLAVGDGEAEDAERTSGLRCGVAGCAASLALEGVPQGVAGLLLALALLSFAAFAFLPFPGVPGGVSAAAQLLLAEHNRFLADFSGSALPAPLEEAELSGFGANPPRLLLRFCSLGGGAWAGAAFWSIAAAWLLFSVASFLAPFFSALQYITSRNLEPSSPAPPPSAAGTGVRPPK</sequence>
<evidence type="ECO:0000256" key="1">
    <source>
        <dbReference type="SAM" id="MobiDB-lite"/>
    </source>
</evidence>